<comment type="similarity">
    <text evidence="1">Belongs to the FAM83 family.</text>
</comment>
<protein>
    <recommendedName>
        <fullName evidence="3">Scaffolding anchor of CK1 domain-containing protein</fullName>
    </recommendedName>
</protein>
<organism evidence="4 5">
    <name type="scientific">Mola mola</name>
    <name type="common">Ocean sunfish</name>
    <name type="synonym">Tetraodon mola</name>
    <dbReference type="NCBI Taxonomy" id="94237"/>
    <lineage>
        <taxon>Eukaryota</taxon>
        <taxon>Metazoa</taxon>
        <taxon>Chordata</taxon>
        <taxon>Craniata</taxon>
        <taxon>Vertebrata</taxon>
        <taxon>Euteleostomi</taxon>
        <taxon>Actinopterygii</taxon>
        <taxon>Neopterygii</taxon>
        <taxon>Teleostei</taxon>
        <taxon>Neoteleostei</taxon>
        <taxon>Acanthomorphata</taxon>
        <taxon>Eupercaria</taxon>
        <taxon>Tetraodontiformes</taxon>
        <taxon>Molidae</taxon>
        <taxon>Mola</taxon>
    </lineage>
</organism>
<dbReference type="AlphaFoldDB" id="A0A3Q4BFD8"/>
<dbReference type="SUPFAM" id="SSF56024">
    <property type="entry name" value="Phospholipase D/nuclease"/>
    <property type="match status" value="1"/>
</dbReference>
<sequence length="891" mass="101539">MPTSQLSSLRDDTKSEDYIQPHYKESYRLAIDRLIDGGRENYQEFLKGERLGNFLSEEELLFITANAEQVPRQNHAEEINNPPDNQSSSGTYWPMHSDMGAPDLDLGWPEVMHNILQTNIDLLFHPPKQKSPTIKEVVRKHIQEARQVISIAMDMFTDIDIFKEVVDASIRGVPVYILLDEFHLKSFLTMAESQDVKIQQLRVSMRFNPLDSLNLILKCNTITGFYKANMQLFFFGVVEFYTWSSEKIHLSMVQVITGHLVQSYDEEFRTLYARSVVPAELCPMDASFQQILPKSHIQKIERGAQLRHTLDTVYMRTFERTRGRRDIEDRLLEEESIKRGPLIKNGISVQNQMPIFQSTEVTNFLKRHSYAGEKQNESVRQNIWPRASNWNIPGGTGNVTNNHLMDNFLQAPPINRGHNIRQSFNSSDKQVLAMQQNVPTSDNTSKSYMRTLRIESYLQNTDVPFGDSCDYLDQFEPPDKASSFMQGRLRSSLVFKSAIPEQMEPNRNINNSSTGISSLAAPQSHLHYSSMQWNSIPKGENRVSNEELMLKRQSLQNLDDRNSTSYGPGRNSYQSVYASLGRAKGGHMATNPDLPMDTWHKRHSMVDPRSNNKHVLESSGHIYGAYTGMKVNRSTAGINAQNGGYGYNLNEDQKSVSHYDVKSITSTKSPNVPIWQEPPSRTMSAAALHMSKEDSTKKSHNTGSRHFLKTSSKKIKSLLNIPDKKEESTRNMETQSIKSSGSTATLTGEDDMGLSEGIGEHHQRISGLVRPPSKHQGSRLDDGHFKSSNTRFMSEERHNPLLDKGTRSGLASESWSKDRGAENRLRSRYEPFYAAENKHCLHSYSSQYNFRSRPKGEAAIEHNLTHTALVNHENKLEKFFQRVGNFIHKNK</sequence>
<evidence type="ECO:0000256" key="1">
    <source>
        <dbReference type="ARBA" id="ARBA00006937"/>
    </source>
</evidence>
<keyword evidence="5" id="KW-1185">Reference proteome</keyword>
<dbReference type="GO" id="GO:0019901">
    <property type="term" value="F:protein kinase binding"/>
    <property type="evidence" value="ECO:0007669"/>
    <property type="project" value="TreeGrafter"/>
</dbReference>
<feature type="compositionally biased region" description="Basic residues" evidence="2">
    <location>
        <begin position="706"/>
        <end position="716"/>
    </location>
</feature>
<dbReference type="GO" id="GO:0007165">
    <property type="term" value="P:signal transduction"/>
    <property type="evidence" value="ECO:0007669"/>
    <property type="project" value="TreeGrafter"/>
</dbReference>
<evidence type="ECO:0000256" key="2">
    <source>
        <dbReference type="SAM" id="MobiDB-lite"/>
    </source>
</evidence>
<dbReference type="PANTHER" id="PTHR16181">
    <property type="entry name" value="PROTEIN FAM83A-RELATED"/>
    <property type="match status" value="1"/>
</dbReference>
<proteinExistence type="inferred from homology"/>
<dbReference type="Pfam" id="PF07894">
    <property type="entry name" value="SACK1"/>
    <property type="match status" value="1"/>
</dbReference>
<evidence type="ECO:0000313" key="5">
    <source>
        <dbReference type="Proteomes" id="UP000261620"/>
    </source>
</evidence>
<feature type="domain" description="Scaffolding anchor of CK1" evidence="3">
    <location>
        <begin position="13"/>
        <end position="275"/>
    </location>
</feature>
<dbReference type="InterPro" id="IPR012461">
    <property type="entry name" value="SACK1"/>
</dbReference>
<reference evidence="4" key="1">
    <citation type="submission" date="2025-08" db="UniProtKB">
        <authorList>
            <consortium name="Ensembl"/>
        </authorList>
    </citation>
    <scope>IDENTIFICATION</scope>
</reference>
<dbReference type="OMA" id="GYKPHFI"/>
<dbReference type="PANTHER" id="PTHR16181:SF29">
    <property type="entry name" value="PROTEIN FAM83A-RELATED"/>
    <property type="match status" value="1"/>
</dbReference>
<name>A0A3Q4BFD8_MOLML</name>
<feature type="region of interest" description="Disordered" evidence="2">
    <location>
        <begin position="690"/>
        <end position="795"/>
    </location>
</feature>
<evidence type="ECO:0000313" key="4">
    <source>
        <dbReference type="Ensembl" id="ENSMMOP00000017870.1"/>
    </source>
</evidence>
<dbReference type="Proteomes" id="UP000261620">
    <property type="component" value="Unplaced"/>
</dbReference>
<dbReference type="Ensembl" id="ENSMMOT00000018161.1">
    <property type="protein sequence ID" value="ENSMMOP00000017870.1"/>
    <property type="gene ID" value="ENSMMOG00000013560.1"/>
</dbReference>
<reference evidence="4" key="2">
    <citation type="submission" date="2025-09" db="UniProtKB">
        <authorList>
            <consortium name="Ensembl"/>
        </authorList>
    </citation>
    <scope>IDENTIFICATION</scope>
</reference>
<feature type="compositionally biased region" description="Polar residues" evidence="2">
    <location>
        <begin position="731"/>
        <end position="746"/>
    </location>
</feature>
<dbReference type="STRING" id="94237.ENSMMOP00000017870"/>
<dbReference type="Gene3D" id="3.30.870.10">
    <property type="entry name" value="Endonuclease Chain A"/>
    <property type="match status" value="1"/>
</dbReference>
<evidence type="ECO:0000259" key="3">
    <source>
        <dbReference type="Pfam" id="PF07894"/>
    </source>
</evidence>
<accession>A0A3Q4BFD8</accession>
<dbReference type="InterPro" id="IPR050944">
    <property type="entry name" value="FAM83"/>
</dbReference>